<sequence length="60" mass="7177">MAEKKLIARDDGLVELKIKIPEHLYRAYQRCSWIITNETGREQLEIMEEMVLDFLVKHEC</sequence>
<dbReference type="RefSeq" id="WP_015402579.1">
    <property type="nucleotide sequence ID" value="NC_020304.1"/>
</dbReference>
<organism evidence="1 2">
    <name type="scientific">Desulfocapsa sulfexigens (strain DSM 10523 / SB164P1)</name>
    <dbReference type="NCBI Taxonomy" id="1167006"/>
    <lineage>
        <taxon>Bacteria</taxon>
        <taxon>Pseudomonadati</taxon>
        <taxon>Thermodesulfobacteriota</taxon>
        <taxon>Desulfobulbia</taxon>
        <taxon>Desulfobulbales</taxon>
        <taxon>Desulfocapsaceae</taxon>
        <taxon>Desulfocapsa</taxon>
    </lineage>
</organism>
<dbReference type="KEGG" id="dsf:UWK_00295"/>
<reference evidence="2" key="1">
    <citation type="journal article" date="2013" name="Stand. Genomic Sci.">
        <title>Complete genome sequence of Desulfocapsa sulfexigens, a marine deltaproteobacterium specialized in disproportionating inorganic sulfur compounds.</title>
        <authorList>
            <person name="Finster K.W."/>
            <person name="Kjeldsen K.U."/>
            <person name="Kube M."/>
            <person name="Reinhardt R."/>
            <person name="Mussmann M."/>
            <person name="Amann R."/>
            <person name="Schreiber L."/>
        </authorList>
    </citation>
    <scope>NUCLEOTIDE SEQUENCE [LARGE SCALE GENOMIC DNA]</scope>
    <source>
        <strain evidence="2">DSM 10523 / SB164P1</strain>
    </source>
</reference>
<protein>
    <submittedName>
        <fullName evidence="1">Uncharacterized protein</fullName>
    </submittedName>
</protein>
<dbReference type="EMBL" id="CP003985">
    <property type="protein sequence ID" value="AGF76880.1"/>
    <property type="molecule type" value="Genomic_DNA"/>
</dbReference>
<dbReference type="HOGENOM" id="CLU_2933907_0_0_7"/>
<dbReference type="Proteomes" id="UP000011721">
    <property type="component" value="Chromosome"/>
</dbReference>
<accession>M1PAR8</accession>
<dbReference type="STRING" id="1167006.UWK_00295"/>
<keyword evidence="2" id="KW-1185">Reference proteome</keyword>
<evidence type="ECO:0000313" key="1">
    <source>
        <dbReference type="EMBL" id="AGF76880.1"/>
    </source>
</evidence>
<gene>
    <name evidence="1" type="ordered locus">UWK_00295</name>
</gene>
<proteinExistence type="predicted"/>
<dbReference type="OrthoDB" id="5432759at2"/>
<name>M1PAR8_DESSD</name>
<evidence type="ECO:0000313" key="2">
    <source>
        <dbReference type="Proteomes" id="UP000011721"/>
    </source>
</evidence>
<dbReference type="AlphaFoldDB" id="M1PAR8"/>